<sequence length="68" mass="7994">MMDWKNYLHTKFPGLTLKPSLCVQWEKSYTEWSPSNGYEIADIPCIEAYTDPDAYKDDSFNQIWLAVK</sequence>
<gene>
    <name evidence="1" type="ORF">SAMN04488053_10430</name>
</gene>
<evidence type="ECO:0000313" key="1">
    <source>
        <dbReference type="EMBL" id="SDN84883.1"/>
    </source>
</evidence>
<dbReference type="STRING" id="745820.SAMN04488053_10430"/>
<evidence type="ECO:0000313" key="2">
    <source>
        <dbReference type="Proteomes" id="UP000198778"/>
    </source>
</evidence>
<dbReference type="RefSeq" id="WP_090842458.1">
    <property type="nucleotide sequence ID" value="NZ_FNIL01000004.1"/>
</dbReference>
<keyword evidence="2" id="KW-1185">Reference proteome</keyword>
<dbReference type="SUPFAM" id="SSF55136">
    <property type="entry name" value="Probable bacterial effector-binding domain"/>
    <property type="match status" value="1"/>
</dbReference>
<proteinExistence type="predicted"/>
<organism evidence="1 2">
    <name type="scientific">Alkalicoccus daliensis</name>
    <dbReference type="NCBI Taxonomy" id="745820"/>
    <lineage>
        <taxon>Bacteria</taxon>
        <taxon>Bacillati</taxon>
        <taxon>Bacillota</taxon>
        <taxon>Bacilli</taxon>
        <taxon>Bacillales</taxon>
        <taxon>Bacillaceae</taxon>
        <taxon>Alkalicoccus</taxon>
    </lineage>
</organism>
<reference evidence="2" key="1">
    <citation type="submission" date="2016-10" db="EMBL/GenBank/DDBJ databases">
        <authorList>
            <person name="Varghese N."/>
            <person name="Submissions S."/>
        </authorList>
    </citation>
    <scope>NUCLEOTIDE SEQUENCE [LARGE SCALE GENOMIC DNA]</scope>
    <source>
        <strain evidence="2">CGMCC 1.10369</strain>
    </source>
</reference>
<dbReference type="Gene3D" id="3.20.80.10">
    <property type="entry name" value="Regulatory factor, effector binding domain"/>
    <property type="match status" value="1"/>
</dbReference>
<dbReference type="Proteomes" id="UP000198778">
    <property type="component" value="Unassembled WGS sequence"/>
</dbReference>
<dbReference type="EMBL" id="FNIL01000004">
    <property type="protein sequence ID" value="SDN84883.1"/>
    <property type="molecule type" value="Genomic_DNA"/>
</dbReference>
<dbReference type="InterPro" id="IPR011256">
    <property type="entry name" value="Reg_factor_effector_dom_sf"/>
</dbReference>
<accession>A0A1H0ERF3</accession>
<protein>
    <submittedName>
        <fullName evidence="1">AraC family transcriptional regulator</fullName>
    </submittedName>
</protein>
<dbReference type="OrthoDB" id="9801123at2"/>
<name>A0A1H0ERF3_9BACI</name>
<dbReference type="AlphaFoldDB" id="A0A1H0ERF3"/>